<accession>A0A8J2RFR1</accession>
<dbReference type="Pfam" id="PF16979">
    <property type="entry name" value="SIN1_PH"/>
    <property type="match status" value="1"/>
</dbReference>
<dbReference type="OrthoDB" id="241990at2759"/>
<dbReference type="GO" id="GO:0038203">
    <property type="term" value="P:TORC2 signaling"/>
    <property type="evidence" value="ECO:0007669"/>
    <property type="project" value="TreeGrafter"/>
</dbReference>
<dbReference type="Gene3D" id="2.30.29.30">
    <property type="entry name" value="Pleckstrin-homology domain (PH domain)/Phosphotyrosine-binding domain (PTB)"/>
    <property type="match status" value="1"/>
</dbReference>
<dbReference type="GO" id="GO:0031932">
    <property type="term" value="C:TORC2 complex"/>
    <property type="evidence" value="ECO:0007669"/>
    <property type="project" value="InterPro"/>
</dbReference>
<dbReference type="EMBL" id="CAKKLH010000068">
    <property type="protein sequence ID" value="CAH0101976.1"/>
    <property type="molecule type" value="Genomic_DNA"/>
</dbReference>
<dbReference type="InterPro" id="IPR008828">
    <property type="entry name" value="Sin1/Avo1"/>
</dbReference>
<evidence type="ECO:0000313" key="6">
    <source>
        <dbReference type="Proteomes" id="UP000789390"/>
    </source>
</evidence>
<name>A0A8J2RFR1_9CRUS</name>
<dbReference type="GO" id="GO:0005737">
    <property type="term" value="C:cytoplasm"/>
    <property type="evidence" value="ECO:0007669"/>
    <property type="project" value="TreeGrafter"/>
</dbReference>
<dbReference type="GO" id="GO:0005886">
    <property type="term" value="C:plasma membrane"/>
    <property type="evidence" value="ECO:0007669"/>
    <property type="project" value="TreeGrafter"/>
</dbReference>
<comment type="caution">
    <text evidence="5">The sequence shown here is derived from an EMBL/GenBank/DDBJ whole genome shotgun (WGS) entry which is preliminary data.</text>
</comment>
<dbReference type="PANTHER" id="PTHR13335">
    <property type="entry name" value="TARGET OF RAPAMYCIN COMPLEX 2 SUBUNIT MAPKAP1"/>
    <property type="match status" value="1"/>
</dbReference>
<proteinExistence type="inferred from homology"/>
<reference evidence="5" key="1">
    <citation type="submission" date="2021-11" db="EMBL/GenBank/DDBJ databases">
        <authorList>
            <person name="Schell T."/>
        </authorList>
    </citation>
    <scope>NUCLEOTIDE SEQUENCE</scope>
    <source>
        <strain evidence="5">M5</strain>
    </source>
</reference>
<keyword evidence="6" id="KW-1185">Reference proteome</keyword>
<feature type="domain" description="Sin1 N-terminal" evidence="2">
    <location>
        <begin position="73"/>
        <end position="130"/>
    </location>
</feature>
<dbReference type="Pfam" id="PF05422">
    <property type="entry name" value="SIN1"/>
    <property type="match status" value="1"/>
</dbReference>
<dbReference type="PANTHER" id="PTHR13335:SF1">
    <property type="entry name" value="TARGET OF RAPAMYCIN COMPLEX 2 SUBUNIT MAPKAP1"/>
    <property type="match status" value="1"/>
</dbReference>
<gene>
    <name evidence="5" type="ORF">DGAL_LOCUS4349</name>
</gene>
<dbReference type="Proteomes" id="UP000789390">
    <property type="component" value="Unassembled WGS sequence"/>
</dbReference>
<evidence type="ECO:0000259" key="4">
    <source>
        <dbReference type="Pfam" id="PF16979"/>
    </source>
</evidence>
<comment type="similarity">
    <text evidence="1">Belongs to the SIN1 family.</text>
</comment>
<dbReference type="InterPro" id="IPR031567">
    <property type="entry name" value="CRIM_dom"/>
</dbReference>
<dbReference type="InterPro" id="IPR031313">
    <property type="entry name" value="Sin1_PH_dom"/>
</dbReference>
<evidence type="ECO:0000256" key="1">
    <source>
        <dbReference type="ARBA" id="ARBA00009407"/>
    </source>
</evidence>
<feature type="domain" description="SIN1-type PH" evidence="4">
    <location>
        <begin position="299"/>
        <end position="406"/>
    </location>
</feature>
<sequence length="431" mass="49506">MAFYDNKYWILSHIRNSFLYSDDTGMCEMILQNADIPKKIREEGKKLWFGNLDDSEEEFDDDGRIHTRSLGNGNDDFGTRRRRLNTVVRLEKMRKEQQAAAMISTIRWKEPDLTNLDQDEKSKIFEKKEVVVQNSKSALSKLMAEHASDPDSPFIEYAKFDGNSQLRAPTRTIRIFLSMQSAEDRNFPMTVCVVASAKVSELIGLVCYKYCHEKREPPLAGSVDNYALFIAEDDGSPDADFPCLEPKEVVGKFGFTSLALVRSANPPKETKKDVEMIKTVDQLNAEKPEERGTVLESTDYHSFKGFLLHKVRPNTEITLGISWDQVEIKPCPTSRSVTTLLWSRPNLKPTRLPIEVIVDCVPMQTLPASVAIMYYDTDKRKWRRLRIECDTKTIDQVAAKLKFILEIRGGLYRQEYLHHMSYVNKKASLIR</sequence>
<feature type="domain" description="CRIM" evidence="3">
    <location>
        <begin position="136"/>
        <end position="265"/>
    </location>
</feature>
<dbReference type="InterPro" id="IPR032679">
    <property type="entry name" value="Sin1_N"/>
</dbReference>
<organism evidence="5 6">
    <name type="scientific">Daphnia galeata</name>
    <dbReference type="NCBI Taxonomy" id="27404"/>
    <lineage>
        <taxon>Eukaryota</taxon>
        <taxon>Metazoa</taxon>
        <taxon>Ecdysozoa</taxon>
        <taxon>Arthropoda</taxon>
        <taxon>Crustacea</taxon>
        <taxon>Branchiopoda</taxon>
        <taxon>Diplostraca</taxon>
        <taxon>Cladocera</taxon>
        <taxon>Anomopoda</taxon>
        <taxon>Daphniidae</taxon>
        <taxon>Daphnia</taxon>
    </lineage>
</organism>
<evidence type="ECO:0008006" key="7">
    <source>
        <dbReference type="Google" id="ProtNLM"/>
    </source>
</evidence>
<evidence type="ECO:0000259" key="3">
    <source>
        <dbReference type="Pfam" id="PF16978"/>
    </source>
</evidence>
<dbReference type="AlphaFoldDB" id="A0A8J2RFR1"/>
<dbReference type="GO" id="GO:0005546">
    <property type="term" value="F:phosphatidylinositol-4,5-bisphosphate binding"/>
    <property type="evidence" value="ECO:0007669"/>
    <property type="project" value="TreeGrafter"/>
</dbReference>
<protein>
    <recommendedName>
        <fullName evidence="7">Target of rapamycin complex 2 subunit MAPKAP1</fullName>
    </recommendedName>
</protein>
<evidence type="ECO:0000313" key="5">
    <source>
        <dbReference type="EMBL" id="CAH0101976.1"/>
    </source>
</evidence>
<evidence type="ECO:0000259" key="2">
    <source>
        <dbReference type="Pfam" id="PF05422"/>
    </source>
</evidence>
<dbReference type="InterPro" id="IPR011993">
    <property type="entry name" value="PH-like_dom_sf"/>
</dbReference>
<dbReference type="Pfam" id="PF16978">
    <property type="entry name" value="CRIM"/>
    <property type="match status" value="1"/>
</dbReference>